<dbReference type="SUPFAM" id="SSF81338">
    <property type="entry name" value="Aquaporin-like"/>
    <property type="match status" value="1"/>
</dbReference>
<feature type="region of interest" description="Disordered" evidence="8">
    <location>
        <begin position="277"/>
        <end position="306"/>
    </location>
</feature>
<dbReference type="GO" id="GO:0015267">
    <property type="term" value="F:channel activity"/>
    <property type="evidence" value="ECO:0007669"/>
    <property type="project" value="InterPro"/>
</dbReference>
<evidence type="ECO:0000256" key="1">
    <source>
        <dbReference type="ARBA" id="ARBA00004141"/>
    </source>
</evidence>
<dbReference type="PANTHER" id="PTHR19139">
    <property type="entry name" value="AQUAPORIN TRANSPORTER"/>
    <property type="match status" value="1"/>
</dbReference>
<sequence length="400" mass="42900">MAPKLGSVSNESLFLHLMARIDASRVKANRKRSMGAEVRTLEFWRAIIAECLAAFFYVFLLCATHISWTGSHLAHQPNWLIMSFTSGCAMATLSQCFGHISGAHVNPAVTIALFVTSKITPLRALLYVIAQCGGSIAGAALLYGVSVTGHQGMGPLGISVAHDQLNSWQIFGVEFVLTFLVVFTIFATLDPNRKSLGSDSLSIGIAYLVCSLTGVYWLGPVLGGVLAGLIYEYIFDTKKSGKTIREAFDELERESNLDDDYEDPDIKINNKPVVAYSTTSGTSSGSSSGHRSNHTQQSAVSVHANNGSGGHYDSFRTMATINAYTPTPAALDGVGVYGNGGGGTPHHVKLPSNNYHPNNSNYTAVYGTQRYGHNTLRQLPSRMDYSASVAVSTGPGNTKF</sequence>
<evidence type="ECO:0000256" key="4">
    <source>
        <dbReference type="ARBA" id="ARBA00022692"/>
    </source>
</evidence>
<keyword evidence="4 7" id="KW-0812">Transmembrane</keyword>
<dbReference type="PROSITE" id="PS00221">
    <property type="entry name" value="MIP"/>
    <property type="match status" value="1"/>
</dbReference>
<keyword evidence="11" id="KW-1185">Reference proteome</keyword>
<accession>A0A7R9LAU3</accession>
<dbReference type="InterPro" id="IPR000425">
    <property type="entry name" value="MIP"/>
</dbReference>
<dbReference type="Proteomes" id="UP000728032">
    <property type="component" value="Unassembled WGS sequence"/>
</dbReference>
<dbReference type="GO" id="GO:0005886">
    <property type="term" value="C:plasma membrane"/>
    <property type="evidence" value="ECO:0007669"/>
    <property type="project" value="UniProtKB-SubCell"/>
</dbReference>
<feature type="transmembrane region" description="Helical" evidence="9">
    <location>
        <begin position="43"/>
        <end position="63"/>
    </location>
</feature>
<evidence type="ECO:0000256" key="3">
    <source>
        <dbReference type="ARBA" id="ARBA00022448"/>
    </source>
</evidence>
<evidence type="ECO:0000256" key="2">
    <source>
        <dbReference type="ARBA" id="ARBA00006175"/>
    </source>
</evidence>
<dbReference type="PRINTS" id="PR00783">
    <property type="entry name" value="MINTRINSICP"/>
</dbReference>
<evidence type="ECO:0000313" key="10">
    <source>
        <dbReference type="EMBL" id="CAD7636884.1"/>
    </source>
</evidence>
<reference evidence="10" key="1">
    <citation type="submission" date="2020-11" db="EMBL/GenBank/DDBJ databases">
        <authorList>
            <person name="Tran Van P."/>
        </authorList>
    </citation>
    <scope>NUCLEOTIDE SEQUENCE</scope>
</reference>
<dbReference type="InterPro" id="IPR034294">
    <property type="entry name" value="Aquaporin_transptr"/>
</dbReference>
<gene>
    <name evidence="10" type="ORF">ONB1V03_LOCUS481</name>
</gene>
<evidence type="ECO:0000256" key="5">
    <source>
        <dbReference type="ARBA" id="ARBA00022989"/>
    </source>
</evidence>
<comment type="similarity">
    <text evidence="2 7">Belongs to the MIP/aquaporin (TC 1.A.8) family.</text>
</comment>
<dbReference type="PANTHER" id="PTHR19139:SF268">
    <property type="entry name" value="NEUROGENIC PROTEIN BIG BRAIN"/>
    <property type="match status" value="1"/>
</dbReference>
<keyword evidence="5 9" id="KW-1133">Transmembrane helix</keyword>
<dbReference type="InterPro" id="IPR023271">
    <property type="entry name" value="Aquaporin-like"/>
</dbReference>
<keyword evidence="6 9" id="KW-0472">Membrane</keyword>
<evidence type="ECO:0000256" key="9">
    <source>
        <dbReference type="SAM" id="Phobius"/>
    </source>
</evidence>
<organism evidence="10">
    <name type="scientific">Oppiella nova</name>
    <dbReference type="NCBI Taxonomy" id="334625"/>
    <lineage>
        <taxon>Eukaryota</taxon>
        <taxon>Metazoa</taxon>
        <taxon>Ecdysozoa</taxon>
        <taxon>Arthropoda</taxon>
        <taxon>Chelicerata</taxon>
        <taxon>Arachnida</taxon>
        <taxon>Acari</taxon>
        <taxon>Acariformes</taxon>
        <taxon>Sarcoptiformes</taxon>
        <taxon>Oribatida</taxon>
        <taxon>Brachypylina</taxon>
        <taxon>Oppioidea</taxon>
        <taxon>Oppiidae</taxon>
        <taxon>Oppiella</taxon>
    </lineage>
</organism>
<dbReference type="AlphaFoldDB" id="A0A7R9LAU3"/>
<evidence type="ECO:0000256" key="7">
    <source>
        <dbReference type="RuleBase" id="RU000477"/>
    </source>
</evidence>
<dbReference type="EMBL" id="OC914855">
    <property type="protein sequence ID" value="CAD7636884.1"/>
    <property type="molecule type" value="Genomic_DNA"/>
</dbReference>
<evidence type="ECO:0000313" key="11">
    <source>
        <dbReference type="Proteomes" id="UP000728032"/>
    </source>
</evidence>
<feature type="transmembrane region" description="Helical" evidence="9">
    <location>
        <begin position="201"/>
        <end position="231"/>
    </location>
</feature>
<feature type="transmembrane region" description="Helical" evidence="9">
    <location>
        <begin position="168"/>
        <end position="189"/>
    </location>
</feature>
<evidence type="ECO:0000256" key="8">
    <source>
        <dbReference type="SAM" id="MobiDB-lite"/>
    </source>
</evidence>
<comment type="subcellular location">
    <subcellularLocation>
        <location evidence="1">Membrane</location>
        <topology evidence="1">Multi-pass membrane protein</topology>
    </subcellularLocation>
</comment>
<dbReference type="OrthoDB" id="3222at2759"/>
<dbReference type="EMBL" id="CAJPVJ010000030">
    <property type="protein sequence ID" value="CAG2159000.1"/>
    <property type="molecule type" value="Genomic_DNA"/>
</dbReference>
<dbReference type="Pfam" id="PF00230">
    <property type="entry name" value="MIP"/>
    <property type="match status" value="1"/>
</dbReference>
<keyword evidence="3 7" id="KW-0813">Transport</keyword>
<proteinExistence type="inferred from homology"/>
<feature type="compositionally biased region" description="Low complexity" evidence="8">
    <location>
        <begin position="277"/>
        <end position="289"/>
    </location>
</feature>
<feature type="compositionally biased region" description="Polar residues" evidence="8">
    <location>
        <begin position="294"/>
        <end position="306"/>
    </location>
</feature>
<evidence type="ECO:0000256" key="6">
    <source>
        <dbReference type="ARBA" id="ARBA00023136"/>
    </source>
</evidence>
<dbReference type="Gene3D" id="1.20.1080.10">
    <property type="entry name" value="Glycerol uptake facilitator protein"/>
    <property type="match status" value="1"/>
</dbReference>
<evidence type="ECO:0008006" key="12">
    <source>
        <dbReference type="Google" id="ProtNLM"/>
    </source>
</evidence>
<name>A0A7R9LAU3_9ACAR</name>
<feature type="transmembrane region" description="Helical" evidence="9">
    <location>
        <begin position="124"/>
        <end position="148"/>
    </location>
</feature>
<dbReference type="InterPro" id="IPR022357">
    <property type="entry name" value="MIP_CS"/>
</dbReference>
<protein>
    <recommendedName>
        <fullName evidence="12">Aquaporin</fullName>
    </recommendedName>
</protein>